<dbReference type="InterPro" id="IPR050546">
    <property type="entry name" value="Glycosyl_Hydrlase_16"/>
</dbReference>
<dbReference type="InterPro" id="IPR013320">
    <property type="entry name" value="ConA-like_dom_sf"/>
</dbReference>
<keyword evidence="8" id="KW-0119">Carbohydrate metabolism</keyword>
<dbReference type="Gene3D" id="2.130.10.10">
    <property type="entry name" value="YVTN repeat-like/Quinoprotein amine dehydrogenase"/>
    <property type="match status" value="3"/>
</dbReference>
<dbReference type="InterPro" id="IPR000757">
    <property type="entry name" value="Beta-glucanase-like"/>
</dbReference>
<keyword evidence="8" id="KW-0136">Cellulose degradation</keyword>
<evidence type="ECO:0000256" key="12">
    <source>
        <dbReference type="PROSITE-ProRule" id="PRU00221"/>
    </source>
</evidence>
<dbReference type="AlphaFoldDB" id="A0A100I8U3"/>
<dbReference type="GO" id="GO:0005886">
    <property type="term" value="C:plasma membrane"/>
    <property type="evidence" value="ECO:0007669"/>
    <property type="project" value="UniProtKB-SubCell"/>
</dbReference>
<keyword evidence="10" id="KW-0449">Lipoprotein</keyword>
<dbReference type="Proteomes" id="UP000068243">
    <property type="component" value="Unassembled WGS sequence"/>
</dbReference>
<keyword evidence="7" id="KW-0378">Hydrolase</keyword>
<feature type="compositionally biased region" description="Low complexity" evidence="13">
    <location>
        <begin position="967"/>
        <end position="977"/>
    </location>
</feature>
<evidence type="ECO:0000256" key="5">
    <source>
        <dbReference type="ARBA" id="ARBA00022475"/>
    </source>
</evidence>
<keyword evidence="11" id="KW-0326">Glycosidase</keyword>
<evidence type="ECO:0000256" key="4">
    <source>
        <dbReference type="ARBA" id="ARBA00012599"/>
    </source>
</evidence>
<keyword evidence="9" id="KW-0472">Membrane</keyword>
<evidence type="ECO:0000256" key="10">
    <source>
        <dbReference type="ARBA" id="ARBA00023288"/>
    </source>
</evidence>
<feature type="compositionally biased region" description="Low complexity" evidence="13">
    <location>
        <begin position="931"/>
        <end position="940"/>
    </location>
</feature>
<dbReference type="InterPro" id="IPR001680">
    <property type="entry name" value="WD40_rpt"/>
</dbReference>
<comment type="similarity">
    <text evidence="3">Belongs to the glycosyl hydrolase 16 family.</text>
</comment>
<dbReference type="PROSITE" id="PS50082">
    <property type="entry name" value="WD_REPEATS_2"/>
    <property type="match status" value="1"/>
</dbReference>
<reference evidence="16" key="1">
    <citation type="journal article" date="2016" name="Genome Announc.">
        <title>Draft genome sequence of Aspergillus niger strain An76.</title>
        <authorList>
            <person name="Gong W."/>
            <person name="Cheng Z."/>
            <person name="Zhang H."/>
            <person name="Liu L."/>
            <person name="Gao P."/>
            <person name="Wang L."/>
        </authorList>
    </citation>
    <scope>NUCLEOTIDE SEQUENCE [LARGE SCALE GENOMIC DNA]</scope>
    <source>
        <strain evidence="16">An76</strain>
    </source>
</reference>
<dbReference type="GO" id="GO:0030245">
    <property type="term" value="P:cellulose catabolic process"/>
    <property type="evidence" value="ECO:0007669"/>
    <property type="project" value="UniProtKB-KW"/>
</dbReference>
<keyword evidence="6" id="KW-0325">Glycoprotein</keyword>
<dbReference type="CDD" id="cd02181">
    <property type="entry name" value="GH16_fungal_Lam16A_glucanase"/>
    <property type="match status" value="1"/>
</dbReference>
<evidence type="ECO:0000256" key="1">
    <source>
        <dbReference type="ARBA" id="ARBA00000124"/>
    </source>
</evidence>
<evidence type="ECO:0000256" key="13">
    <source>
        <dbReference type="SAM" id="MobiDB-lite"/>
    </source>
</evidence>
<proteinExistence type="inferred from homology"/>
<evidence type="ECO:0000256" key="6">
    <source>
        <dbReference type="ARBA" id="ARBA00022622"/>
    </source>
</evidence>
<name>A0A100I8U3_ASPNG</name>
<evidence type="ECO:0000256" key="2">
    <source>
        <dbReference type="ARBA" id="ARBA00004609"/>
    </source>
</evidence>
<dbReference type="VEuPathDB" id="FungiDB:ASPNIDRAFT2_1204305"/>
<evidence type="ECO:0000256" key="11">
    <source>
        <dbReference type="ARBA" id="ARBA00023295"/>
    </source>
</evidence>
<dbReference type="EMBL" id="BCMY01000002">
    <property type="protein sequence ID" value="GAQ36161.1"/>
    <property type="molecule type" value="Genomic_DNA"/>
</dbReference>
<feature type="region of interest" description="Disordered" evidence="13">
    <location>
        <begin position="931"/>
        <end position="983"/>
    </location>
</feature>
<dbReference type="Pfam" id="PF00400">
    <property type="entry name" value="WD40"/>
    <property type="match status" value="1"/>
</dbReference>
<dbReference type="InterPro" id="IPR011047">
    <property type="entry name" value="Quinoprotein_ADH-like_sf"/>
</dbReference>
<dbReference type="SUPFAM" id="SSF49899">
    <property type="entry name" value="Concanavalin A-like lectins/glucanases"/>
    <property type="match status" value="1"/>
</dbReference>
<dbReference type="Pfam" id="PF26113">
    <property type="entry name" value="GH16_XgeA"/>
    <property type="match status" value="1"/>
</dbReference>
<keyword evidence="5" id="KW-1003">Cell membrane</keyword>
<feature type="region of interest" description="Disordered" evidence="13">
    <location>
        <begin position="433"/>
        <end position="461"/>
    </location>
</feature>
<evidence type="ECO:0000259" key="14">
    <source>
        <dbReference type="PROSITE" id="PS51762"/>
    </source>
</evidence>
<dbReference type="VEuPathDB" id="FungiDB:ATCC64974_22440"/>
<dbReference type="FunFam" id="2.60.120.200:FF:000114">
    <property type="entry name" value="Probable endo-1,3(4)-beta-glucanase NFIA_089530"/>
    <property type="match status" value="1"/>
</dbReference>
<dbReference type="PROSITE" id="PS51762">
    <property type="entry name" value="GH16_2"/>
    <property type="match status" value="1"/>
</dbReference>
<dbReference type="InterPro" id="IPR015943">
    <property type="entry name" value="WD40/YVTN_repeat-like_dom_sf"/>
</dbReference>
<evidence type="ECO:0000313" key="15">
    <source>
        <dbReference type="EMBL" id="GAQ36161.1"/>
    </source>
</evidence>
<dbReference type="VEuPathDB" id="FungiDB:ASPNIDRAFT2_1182449"/>
<accession>A0A100I8U3</accession>
<dbReference type="PaxDb" id="5061-CADANGAP00001157"/>
<dbReference type="VEuPathDB" id="FungiDB:M747DRAFT_357408"/>
<dbReference type="SMART" id="SM00320">
    <property type="entry name" value="WD40"/>
    <property type="match status" value="4"/>
</dbReference>
<feature type="repeat" description="WD" evidence="12">
    <location>
        <begin position="254"/>
        <end position="283"/>
    </location>
</feature>
<sequence length="983" mass="107554">MVRKIDVEEDFRSEHDYKVEKDVPCVTFTPDGQLLLALTLYKMYMWDTATWEISHIVECPSATKGFAVSPNSQLLACFQKDERINLWQRNGTLWTLKWTYQSPYASPEHLNNIAFLDTELGEVQEVIDRWGVTAFKFSRDGKLLLQTKETVEIWRQRDEWELDRKIDLPGSFEILAVSPDNRLIALVEADSTIQVVETGKGVLVQTLEGHTDSDGNLAFSSDIQFLVSSGTDNYIHKTIKVWRIVPGKLDEAPFEQDHKLVAWASYDGDIMVWNAETGQTVATLQKRRPIRESCAAYEFQFSSNSKLLGWLDDKGTVRIWSIRPCSLLKSYRWRGAEYSTFRRKGREKLSLILEYLENEITMSKEAEYSPEECLSHNDVTHTPRITIQDDWVVLGEQRSILLPPENWPRFKICWDARSNVLAVGPESGSRPYSIRFNPHNMSAGQLQHDDAEKDSDAGYSSDSSLCYINEEYESDGLSSDSESSADDNGPPIKQLPPTILLANLSSLDVSDRTGLPDYELHNVPVAPPYTATASAPAAAGAAETAQKATVAKGAGGPWYDPRSWSVLTKSLVAGGLVVIIVALVVGIYEGTKSSSYPDYSTLSYKLADTYSGSSFFDEFEYYTATDTTDGFVDYVDSTTASSMNLTYASSSRAVLRVDTSTSNQTSGRKSVRITSKKTYNDGLFIFDITHTPYGCATWPALWLTDPSNWPEHGEIDVLESNNKATHGNAMTLHTSSGCKMDVKRKETGTAKYTNCLNTANDNAGCSVTGAKATYGEKFNTNGGGIYAMELRPAGIRVWMFSRDSIPSDISNSSNTPDPSSWGEALADFPNTNCDISSHFKNQSIIVNIDICGDLAGASTYYTDLYDCPSTCTKWAAENGANFTNAYWEFKSFKVYQTSSSGNSSSSSTSTVAGASSTAGWYGVTASTTTTTAAGAGSTTGQDGGEGSQSGGQDGQTGSQGGGGQEGGSSSSGSQKEQGGQGGY</sequence>
<dbReference type="OrthoDB" id="192832at2759"/>
<dbReference type="VEuPathDB" id="FungiDB:An01g11970"/>
<evidence type="ECO:0000256" key="8">
    <source>
        <dbReference type="ARBA" id="ARBA00023001"/>
    </source>
</evidence>
<dbReference type="PANTHER" id="PTHR10963:SF42">
    <property type="entry name" value="PUTATIVE (AFU_ORTHOLOGUE AFUA_5G02280)-RELATED"/>
    <property type="match status" value="1"/>
</dbReference>
<dbReference type="Gene3D" id="2.60.120.200">
    <property type="match status" value="1"/>
</dbReference>
<comment type="catalytic activity">
    <reaction evidence="1">
        <text>Endohydrolysis of (1-&gt;3)- or (1-&gt;4)-linkages in beta-D-glucans when the glucose residue whose reducing group is involved in the linkage to be hydrolyzed is itself substituted at C-3.</text>
        <dbReference type="EC" id="3.2.1.6"/>
    </reaction>
</comment>
<protein>
    <recommendedName>
        <fullName evidence="4">endo-1,3(4)-beta-glucanase</fullName>
        <ecNumber evidence="4">3.2.1.6</ecNumber>
    </recommendedName>
</protein>
<keyword evidence="12" id="KW-0853">WD repeat</keyword>
<evidence type="ECO:0000313" key="16">
    <source>
        <dbReference type="Proteomes" id="UP000068243"/>
    </source>
</evidence>
<feature type="compositionally biased region" description="Basic and acidic residues" evidence="13">
    <location>
        <begin position="447"/>
        <end position="456"/>
    </location>
</feature>
<comment type="subcellular location">
    <subcellularLocation>
        <location evidence="2">Cell membrane</location>
        <topology evidence="2">Lipid-anchor</topology>
        <topology evidence="2">GPI-anchor</topology>
    </subcellularLocation>
</comment>
<dbReference type="EC" id="3.2.1.6" evidence="4"/>
<feature type="compositionally biased region" description="Gly residues" evidence="13">
    <location>
        <begin position="941"/>
        <end position="966"/>
    </location>
</feature>
<comment type="caution">
    <text evidence="15">The sequence shown here is derived from an EMBL/GenBank/DDBJ whole genome shotgun (WGS) entry which is preliminary data.</text>
</comment>
<dbReference type="VEuPathDB" id="FungiDB:ATCC64974_13810"/>
<feature type="domain" description="GH16" evidence="14">
    <location>
        <begin position="597"/>
        <end position="863"/>
    </location>
</feature>
<evidence type="ECO:0000256" key="7">
    <source>
        <dbReference type="ARBA" id="ARBA00022801"/>
    </source>
</evidence>
<dbReference type="GO" id="GO:0052861">
    <property type="term" value="F:endo-1,3(4)-beta-glucanase activity"/>
    <property type="evidence" value="ECO:0007669"/>
    <property type="project" value="UniProtKB-EC"/>
</dbReference>
<dbReference type="PANTHER" id="PTHR10963">
    <property type="entry name" value="GLYCOSYL HYDROLASE-RELATED"/>
    <property type="match status" value="1"/>
</dbReference>
<evidence type="ECO:0000256" key="9">
    <source>
        <dbReference type="ARBA" id="ARBA00023136"/>
    </source>
</evidence>
<evidence type="ECO:0000256" key="3">
    <source>
        <dbReference type="ARBA" id="ARBA00006865"/>
    </source>
</evidence>
<keyword evidence="6" id="KW-0336">GPI-anchor</keyword>
<keyword evidence="8" id="KW-0624">Polysaccharide degradation</keyword>
<dbReference type="SUPFAM" id="SSF50998">
    <property type="entry name" value="Quinoprotein alcohol dehydrogenase-like"/>
    <property type="match status" value="1"/>
</dbReference>
<dbReference type="GO" id="GO:0098552">
    <property type="term" value="C:side of membrane"/>
    <property type="evidence" value="ECO:0007669"/>
    <property type="project" value="UniProtKB-KW"/>
</dbReference>
<gene>
    <name evidence="15" type="ORF">ABL_01521</name>
</gene>
<organism evidence="15 16">
    <name type="scientific">Aspergillus niger</name>
    <dbReference type="NCBI Taxonomy" id="5061"/>
    <lineage>
        <taxon>Eukaryota</taxon>
        <taxon>Fungi</taxon>
        <taxon>Dikarya</taxon>
        <taxon>Ascomycota</taxon>
        <taxon>Pezizomycotina</taxon>
        <taxon>Eurotiomycetes</taxon>
        <taxon>Eurotiomycetidae</taxon>
        <taxon>Eurotiales</taxon>
        <taxon>Aspergillaceae</taxon>
        <taxon>Aspergillus</taxon>
        <taxon>Aspergillus subgen. Circumdati</taxon>
    </lineage>
</organism>